<dbReference type="AlphaFoldDB" id="A0AAN8JW70"/>
<dbReference type="EMBL" id="JAZGQO010000006">
    <property type="protein sequence ID" value="KAK6184146.1"/>
    <property type="molecule type" value="Genomic_DNA"/>
</dbReference>
<dbReference type="PRINTS" id="PR00081">
    <property type="entry name" value="GDHRDH"/>
</dbReference>
<dbReference type="GO" id="GO:0016491">
    <property type="term" value="F:oxidoreductase activity"/>
    <property type="evidence" value="ECO:0007669"/>
    <property type="project" value="UniProtKB-KW"/>
</dbReference>
<dbReference type="InterPro" id="IPR036291">
    <property type="entry name" value="NAD(P)-bd_dom_sf"/>
</dbReference>
<evidence type="ECO:0000256" key="4">
    <source>
        <dbReference type="ARBA" id="ARBA00023128"/>
    </source>
</evidence>
<dbReference type="Pfam" id="PF00106">
    <property type="entry name" value="adh_short"/>
    <property type="match status" value="1"/>
</dbReference>
<feature type="region of interest" description="Disordered" evidence="6">
    <location>
        <begin position="325"/>
        <end position="352"/>
    </location>
</feature>
<dbReference type="SUPFAM" id="SSF51735">
    <property type="entry name" value="NAD(P)-binding Rossmann-fold domains"/>
    <property type="match status" value="1"/>
</dbReference>
<evidence type="ECO:0000256" key="2">
    <source>
        <dbReference type="ARBA" id="ARBA00022857"/>
    </source>
</evidence>
<dbReference type="Gene3D" id="3.40.50.720">
    <property type="entry name" value="NAD(P)-binding Rossmann-like Domain"/>
    <property type="match status" value="1"/>
</dbReference>
<dbReference type="PRINTS" id="PR00080">
    <property type="entry name" value="SDRFAMILY"/>
</dbReference>
<accession>A0AAN8JW70</accession>
<keyword evidence="3" id="KW-0560">Oxidoreductase</keyword>
<evidence type="ECO:0000256" key="6">
    <source>
        <dbReference type="SAM" id="MobiDB-lite"/>
    </source>
</evidence>
<sequence length="352" mass="39977">MASIDSFHFLFKEVSAVFSCYRDGLALIGTYYVLKRAYNISHYIVYGITDNLLSQLHEKRNFRVQFGIWAVVTGGSDGIGRAYAQELASRGMNIVLISRGQKRLYNAANEIRRLFNVQTCTIAVDFAKTEGVYEKIQRALDDKEIGILVNNVGIMYEFPEYFLDVPEKKLFELINVNCTTATMLTHMILPDMLKRRRGAIVMVSSGACTKTTPQMTVYAATKSYLDYFTKALQYEYRHKGVVIQCLKPFYVATKMTDYSETLSNPNLWIPSASIYARNAVKTLGRVPISTGYWPHAILSWVANLIPEVLWMWGASGLNSALRNQARRRQRLRKPTESDQSMDSPDNVMTSSI</sequence>
<evidence type="ECO:0000313" key="7">
    <source>
        <dbReference type="EMBL" id="KAK6184146.1"/>
    </source>
</evidence>
<evidence type="ECO:0000256" key="1">
    <source>
        <dbReference type="ARBA" id="ARBA00004173"/>
    </source>
</evidence>
<dbReference type="InterPro" id="IPR002347">
    <property type="entry name" value="SDR_fam"/>
</dbReference>
<comment type="caution">
    <text evidence="7">The sequence shown here is derived from an EMBL/GenBank/DDBJ whole genome shotgun (WGS) entry which is preliminary data.</text>
</comment>
<dbReference type="CDD" id="cd05356">
    <property type="entry name" value="17beta-HSD1_like_SDR_c"/>
    <property type="match status" value="1"/>
</dbReference>
<evidence type="ECO:0000256" key="3">
    <source>
        <dbReference type="ARBA" id="ARBA00023002"/>
    </source>
</evidence>
<keyword evidence="2" id="KW-0521">NADP</keyword>
<dbReference type="GO" id="GO:0005739">
    <property type="term" value="C:mitochondrion"/>
    <property type="evidence" value="ECO:0007669"/>
    <property type="project" value="UniProtKB-SubCell"/>
</dbReference>
<feature type="compositionally biased region" description="Polar residues" evidence="6">
    <location>
        <begin position="337"/>
        <end position="352"/>
    </location>
</feature>
<evidence type="ECO:0000313" key="8">
    <source>
        <dbReference type="Proteomes" id="UP001347796"/>
    </source>
</evidence>
<dbReference type="PANTHER" id="PTHR44889:SF1">
    <property type="entry name" value="INACTIVE HYDROXYSTEROID DEHYDROGENASE-LIKE PROTEIN 1"/>
    <property type="match status" value="1"/>
</dbReference>
<comment type="similarity">
    <text evidence="5">Belongs to the short-chain dehydrogenases/reductases (SDR) family. 17-beta-HSD 3 subfamily.</text>
</comment>
<comment type="subcellular location">
    <subcellularLocation>
        <location evidence="1">Mitochondrion</location>
    </subcellularLocation>
</comment>
<gene>
    <name evidence="7" type="ORF">SNE40_006669</name>
</gene>
<reference evidence="7 8" key="1">
    <citation type="submission" date="2024-01" db="EMBL/GenBank/DDBJ databases">
        <title>The genome of the rayed Mediterranean limpet Patella caerulea (Linnaeus, 1758).</title>
        <authorList>
            <person name="Anh-Thu Weber A."/>
            <person name="Halstead-Nussloch G."/>
        </authorList>
    </citation>
    <scope>NUCLEOTIDE SEQUENCE [LARGE SCALE GENOMIC DNA]</scope>
    <source>
        <strain evidence="7">AATW-2023a</strain>
        <tissue evidence="7">Whole specimen</tissue>
    </source>
</reference>
<dbReference type="Proteomes" id="UP001347796">
    <property type="component" value="Unassembled WGS sequence"/>
</dbReference>
<proteinExistence type="inferred from homology"/>
<organism evidence="7 8">
    <name type="scientific">Patella caerulea</name>
    <name type="common">Rayed Mediterranean limpet</name>
    <dbReference type="NCBI Taxonomy" id="87958"/>
    <lineage>
        <taxon>Eukaryota</taxon>
        <taxon>Metazoa</taxon>
        <taxon>Spiralia</taxon>
        <taxon>Lophotrochozoa</taxon>
        <taxon>Mollusca</taxon>
        <taxon>Gastropoda</taxon>
        <taxon>Patellogastropoda</taxon>
        <taxon>Patelloidea</taxon>
        <taxon>Patellidae</taxon>
        <taxon>Patella</taxon>
    </lineage>
</organism>
<keyword evidence="4" id="KW-0496">Mitochondrion</keyword>
<name>A0AAN8JW70_PATCE</name>
<dbReference type="FunFam" id="3.40.50.720:FF:000137">
    <property type="entry name" value="Hydroxysteroid (17-beta) dehydrogenase 3"/>
    <property type="match status" value="1"/>
</dbReference>
<evidence type="ECO:0000256" key="5">
    <source>
        <dbReference type="ARBA" id="ARBA00038261"/>
    </source>
</evidence>
<dbReference type="PROSITE" id="PS00061">
    <property type="entry name" value="ADH_SHORT"/>
    <property type="match status" value="1"/>
</dbReference>
<dbReference type="InterPro" id="IPR052149">
    <property type="entry name" value="17-beta-HSD3-like"/>
</dbReference>
<dbReference type="InterPro" id="IPR020904">
    <property type="entry name" value="Sc_DH/Rdtase_CS"/>
</dbReference>
<dbReference type="PANTHER" id="PTHR44889">
    <property type="entry name" value="INACTIVE HYDROXYSTEROID DEHYDROGENASE-LIKE PROTEIN 1"/>
    <property type="match status" value="1"/>
</dbReference>
<keyword evidence="8" id="KW-1185">Reference proteome</keyword>
<protein>
    <submittedName>
        <fullName evidence="7">Uncharacterized protein</fullName>
    </submittedName>
</protein>